<organism evidence="2 3">
    <name type="scientific">Pedobacter steynii</name>
    <dbReference type="NCBI Taxonomy" id="430522"/>
    <lineage>
        <taxon>Bacteria</taxon>
        <taxon>Pseudomonadati</taxon>
        <taxon>Bacteroidota</taxon>
        <taxon>Sphingobacteriia</taxon>
        <taxon>Sphingobacteriales</taxon>
        <taxon>Sphingobacteriaceae</taxon>
        <taxon>Pedobacter</taxon>
    </lineage>
</organism>
<keyword evidence="1" id="KW-0732">Signal</keyword>
<accession>A0A1H0HRI8</accession>
<reference evidence="3" key="1">
    <citation type="submission" date="2016-10" db="EMBL/GenBank/DDBJ databases">
        <authorList>
            <person name="Varghese N."/>
            <person name="Submissions S."/>
        </authorList>
    </citation>
    <scope>NUCLEOTIDE SEQUENCE [LARGE SCALE GENOMIC DNA]</scope>
    <source>
        <strain evidence="3">DSM 19110</strain>
    </source>
</reference>
<evidence type="ECO:0008006" key="4">
    <source>
        <dbReference type="Google" id="ProtNLM"/>
    </source>
</evidence>
<dbReference type="EMBL" id="FNGY01000012">
    <property type="protein sequence ID" value="SDO21776.1"/>
    <property type="molecule type" value="Genomic_DNA"/>
</dbReference>
<proteinExistence type="predicted"/>
<evidence type="ECO:0000313" key="2">
    <source>
        <dbReference type="EMBL" id="SDO21776.1"/>
    </source>
</evidence>
<dbReference type="Proteomes" id="UP000183200">
    <property type="component" value="Unassembled WGS sequence"/>
</dbReference>
<feature type="chain" id="PRO_5010370733" description="Phosphatase" evidence="1">
    <location>
        <begin position="28"/>
        <end position="490"/>
    </location>
</feature>
<evidence type="ECO:0000313" key="3">
    <source>
        <dbReference type="Proteomes" id="UP000183200"/>
    </source>
</evidence>
<feature type="signal peptide" evidence="1">
    <location>
        <begin position="1"/>
        <end position="27"/>
    </location>
</feature>
<gene>
    <name evidence="2" type="ORF">SAMN05421820_112234</name>
</gene>
<dbReference type="RefSeq" id="WP_074612202.1">
    <property type="nucleotide sequence ID" value="NZ_FNGY01000012.1"/>
</dbReference>
<evidence type="ECO:0000256" key="1">
    <source>
        <dbReference type="SAM" id="SignalP"/>
    </source>
</evidence>
<sequence>MITNISCLRKTTAVAIAGFVAVSTLIAACSKDNKNPVSQETEVKLQNYSQTPVLLKKLAGFENLELFSLFSSEDKFPESPNFVFGGSADGSGTIKNPQGGFIMMVNNEDNYSVSRISLDKNFKPVKGEYTLDSDGGQWRLCSGTMATQEENGFGPLYLSVGESAVEAQTHRINPLATGKQTNTATGGLGHWSGENAVPLNKNAYQGKTVIILGEDADDVSGGQVVLYVANTVGDLDNGTQYMLKRTDGNQKETDMKVGSSYDVEFVKIENHKTITGAQIQALVDPLKAIKFGRVEDLDYRKGSAENSRELYFNVTGQAATGVNADKSRTTYGRTYKLSLNATDPTKGKLECILDGDDDNGPAKDFQNPDNICVTTNYVYIQEDSNTYGGETHDAYIYQYNIATKELKKVVEIDHRRDEPNSRFKANSDKGNWEYGSLVDISDVIGIPNTFSLAIQPHSWRDAAFKGKDGGAKRAQEDQGSQIVLIKGLPK</sequence>
<dbReference type="OrthoDB" id="727757at2"/>
<dbReference type="AlphaFoldDB" id="A0A1H0HRI8"/>
<protein>
    <recommendedName>
        <fullName evidence="4">Phosphatase</fullName>
    </recommendedName>
</protein>
<keyword evidence="3" id="KW-1185">Reference proteome</keyword>
<name>A0A1H0HRI8_9SPHI</name>